<feature type="transmembrane region" description="Helical" evidence="8">
    <location>
        <begin position="270"/>
        <end position="289"/>
    </location>
</feature>
<evidence type="ECO:0000256" key="2">
    <source>
        <dbReference type="ARBA" id="ARBA00007362"/>
    </source>
</evidence>
<dbReference type="SUPFAM" id="SSF103481">
    <property type="entry name" value="Multidrug resistance efflux transporter EmrE"/>
    <property type="match status" value="2"/>
</dbReference>
<keyword evidence="7 8" id="KW-0472">Membrane</keyword>
<reference evidence="10 11" key="1">
    <citation type="journal article" date="2010" name="J. Bacteriol.">
        <title>Genome sequence of the oligotrophic marine Gammaproteobacterium HTCC2143, isolated from the Oregon Coast.</title>
        <authorList>
            <person name="Oh H.M."/>
            <person name="Kang I."/>
            <person name="Ferriera S."/>
            <person name="Giovannoni S.J."/>
            <person name="Cho J.C."/>
        </authorList>
    </citation>
    <scope>NUCLEOTIDE SEQUENCE [LARGE SCALE GENOMIC DNA]</scope>
    <source>
        <strain evidence="10 11">HTCC2143</strain>
    </source>
</reference>
<keyword evidence="5 8" id="KW-0812">Transmembrane</keyword>
<name>A0YHS2_9GAMM</name>
<dbReference type="AlphaFoldDB" id="A0YHS2"/>
<evidence type="ECO:0000256" key="4">
    <source>
        <dbReference type="ARBA" id="ARBA00022475"/>
    </source>
</evidence>
<feature type="domain" description="EamA" evidence="9">
    <location>
        <begin position="12"/>
        <end position="142"/>
    </location>
</feature>
<feature type="transmembrane region" description="Helical" evidence="8">
    <location>
        <begin position="128"/>
        <end position="144"/>
    </location>
</feature>
<evidence type="ECO:0000256" key="8">
    <source>
        <dbReference type="SAM" id="Phobius"/>
    </source>
</evidence>
<dbReference type="eggNOG" id="COG2962">
    <property type="taxonomic scope" value="Bacteria"/>
</dbReference>
<keyword evidence="11" id="KW-1185">Reference proteome</keyword>
<comment type="subcellular location">
    <subcellularLocation>
        <location evidence="1">Cell membrane</location>
        <topology evidence="1">Multi-pass membrane protein</topology>
    </subcellularLocation>
</comment>
<dbReference type="Proteomes" id="UP000004931">
    <property type="component" value="Unassembled WGS sequence"/>
</dbReference>
<dbReference type="PANTHER" id="PTHR22911">
    <property type="entry name" value="ACYL-MALONYL CONDENSING ENZYME-RELATED"/>
    <property type="match status" value="1"/>
</dbReference>
<dbReference type="EMBL" id="AAVT01000022">
    <property type="protein sequence ID" value="EAW29618.1"/>
    <property type="molecule type" value="Genomic_DNA"/>
</dbReference>
<gene>
    <name evidence="10" type="ORF">GP2143_12421</name>
</gene>
<evidence type="ECO:0000256" key="1">
    <source>
        <dbReference type="ARBA" id="ARBA00004651"/>
    </source>
</evidence>
<sequence>MSQMFEKSTIQGAYFALTAYVFWGILPIYFKAVDHVSAIEILVHRVLWSVVFLLGVLVYTGQLDRLRLPPRKLGLLFFSALLIAANWLLSIYGIVNDNIVETSLGYFISPLVSVFLGVIFLGERLRPLQWVAIFIAFFGIFFQLMYFGKIPWIALSLAFSFGFYGLIRKNLNLHSVAGLALETLMMVPFALFALFWIYEKGQLQFGVADLNTNLLLVSAGVVTSIPLLCFSAAITKISLTASGMFQYLAPSISLVIALVMYGEPFGLDRLITFSCIWLALTIFTTEMLLHHRRKQYFLH</sequence>
<feature type="transmembrane region" description="Helical" evidence="8">
    <location>
        <begin position="104"/>
        <end position="121"/>
    </location>
</feature>
<feature type="domain" description="EamA" evidence="9">
    <location>
        <begin position="153"/>
        <end position="283"/>
    </location>
</feature>
<accession>A0YHS2</accession>
<comment type="caution">
    <text evidence="10">The sequence shown here is derived from an EMBL/GenBank/DDBJ whole genome shotgun (WGS) entry which is preliminary data.</text>
</comment>
<feature type="transmembrane region" description="Helical" evidence="8">
    <location>
        <begin position="179"/>
        <end position="198"/>
    </location>
</feature>
<evidence type="ECO:0000256" key="6">
    <source>
        <dbReference type="ARBA" id="ARBA00022989"/>
    </source>
</evidence>
<evidence type="ECO:0000256" key="3">
    <source>
        <dbReference type="ARBA" id="ARBA00022448"/>
    </source>
</evidence>
<feature type="transmembrane region" description="Helical" evidence="8">
    <location>
        <begin position="12"/>
        <end position="30"/>
    </location>
</feature>
<feature type="transmembrane region" description="Helical" evidence="8">
    <location>
        <begin position="247"/>
        <end position="264"/>
    </location>
</feature>
<dbReference type="NCBIfam" id="TIGR00688">
    <property type="entry name" value="rarD"/>
    <property type="match status" value="1"/>
</dbReference>
<dbReference type="InterPro" id="IPR037185">
    <property type="entry name" value="EmrE-like"/>
</dbReference>
<dbReference type="InterPro" id="IPR004626">
    <property type="entry name" value="RarD"/>
</dbReference>
<evidence type="ECO:0000313" key="10">
    <source>
        <dbReference type="EMBL" id="EAW29618.1"/>
    </source>
</evidence>
<keyword evidence="6 8" id="KW-1133">Transmembrane helix</keyword>
<feature type="transmembrane region" description="Helical" evidence="8">
    <location>
        <begin position="214"/>
        <end position="235"/>
    </location>
</feature>
<dbReference type="PANTHER" id="PTHR22911:SF137">
    <property type="entry name" value="SOLUTE CARRIER FAMILY 35 MEMBER G2-RELATED"/>
    <property type="match status" value="1"/>
</dbReference>
<dbReference type="GO" id="GO:0005886">
    <property type="term" value="C:plasma membrane"/>
    <property type="evidence" value="ECO:0007669"/>
    <property type="project" value="UniProtKB-SubCell"/>
</dbReference>
<evidence type="ECO:0000259" key="9">
    <source>
        <dbReference type="Pfam" id="PF00892"/>
    </source>
</evidence>
<proteinExistence type="inferred from homology"/>
<dbReference type="OrthoDB" id="369870at2"/>
<keyword evidence="3" id="KW-0813">Transport</keyword>
<dbReference type="Pfam" id="PF00892">
    <property type="entry name" value="EamA"/>
    <property type="match status" value="2"/>
</dbReference>
<evidence type="ECO:0000313" key="11">
    <source>
        <dbReference type="Proteomes" id="UP000004931"/>
    </source>
</evidence>
<evidence type="ECO:0000256" key="5">
    <source>
        <dbReference type="ARBA" id="ARBA00022692"/>
    </source>
</evidence>
<feature type="transmembrane region" description="Helical" evidence="8">
    <location>
        <begin position="73"/>
        <end position="92"/>
    </location>
</feature>
<dbReference type="InterPro" id="IPR000620">
    <property type="entry name" value="EamA_dom"/>
</dbReference>
<evidence type="ECO:0000256" key="7">
    <source>
        <dbReference type="ARBA" id="ARBA00023136"/>
    </source>
</evidence>
<comment type="similarity">
    <text evidence="2">Belongs to the EamA transporter family.</text>
</comment>
<feature type="transmembrane region" description="Helical" evidence="8">
    <location>
        <begin position="150"/>
        <end position="167"/>
    </location>
</feature>
<feature type="transmembrane region" description="Helical" evidence="8">
    <location>
        <begin position="42"/>
        <end position="61"/>
    </location>
</feature>
<organism evidence="10 11">
    <name type="scientific">marine gamma proteobacterium HTCC2143</name>
    <dbReference type="NCBI Taxonomy" id="247633"/>
    <lineage>
        <taxon>Bacteria</taxon>
        <taxon>Pseudomonadati</taxon>
        <taxon>Pseudomonadota</taxon>
        <taxon>Gammaproteobacteria</taxon>
        <taxon>Cellvibrionales</taxon>
        <taxon>Spongiibacteraceae</taxon>
        <taxon>BD1-7 clade</taxon>
    </lineage>
</organism>
<protein>
    <submittedName>
        <fullName evidence="10">Chloramphenicol-sensitive protein RarD</fullName>
    </submittedName>
</protein>
<keyword evidence="4" id="KW-1003">Cell membrane</keyword>